<comment type="caution">
    <text evidence="1">The sequence shown here is derived from an EMBL/GenBank/DDBJ whole genome shotgun (WGS) entry which is preliminary data.</text>
</comment>
<reference evidence="1 2" key="1">
    <citation type="journal article" date="2019" name="Commun. Biol.">
        <title>The bagworm genome reveals a unique fibroin gene that provides high tensile strength.</title>
        <authorList>
            <person name="Kono N."/>
            <person name="Nakamura H."/>
            <person name="Ohtoshi R."/>
            <person name="Tomita M."/>
            <person name="Numata K."/>
            <person name="Arakawa K."/>
        </authorList>
    </citation>
    <scope>NUCLEOTIDE SEQUENCE [LARGE SCALE GENOMIC DNA]</scope>
</reference>
<proteinExistence type="predicted"/>
<accession>A0A4C1UCQ0</accession>
<evidence type="ECO:0000313" key="2">
    <source>
        <dbReference type="Proteomes" id="UP000299102"/>
    </source>
</evidence>
<keyword evidence="2" id="KW-1185">Reference proteome</keyword>
<dbReference type="EMBL" id="BGZK01000152">
    <property type="protein sequence ID" value="GBP23704.1"/>
    <property type="molecule type" value="Genomic_DNA"/>
</dbReference>
<dbReference type="AlphaFoldDB" id="A0A4C1UCQ0"/>
<sequence length="170" mass="18034">MDAGMHCATNSVSRCVYNPLSYPSSSRPRGHGNALRLFSTASEPSSFPLTSSFCRFNSIKQNSINTIILSNKRPPSNSAHRDSRLRNPTARVVRHALGGAFNLIRTLPAGISAGGGGAGAGVDSSLCGCRPLTNYAGGRRLRAAITDRPAPDCLLCCGFCYAYRCVLRPG</sequence>
<gene>
    <name evidence="1" type="ORF">EVAR_80321_1</name>
</gene>
<evidence type="ECO:0000313" key="1">
    <source>
        <dbReference type="EMBL" id="GBP23704.1"/>
    </source>
</evidence>
<organism evidence="1 2">
    <name type="scientific">Eumeta variegata</name>
    <name type="common">Bagworm moth</name>
    <name type="synonym">Eumeta japonica</name>
    <dbReference type="NCBI Taxonomy" id="151549"/>
    <lineage>
        <taxon>Eukaryota</taxon>
        <taxon>Metazoa</taxon>
        <taxon>Ecdysozoa</taxon>
        <taxon>Arthropoda</taxon>
        <taxon>Hexapoda</taxon>
        <taxon>Insecta</taxon>
        <taxon>Pterygota</taxon>
        <taxon>Neoptera</taxon>
        <taxon>Endopterygota</taxon>
        <taxon>Lepidoptera</taxon>
        <taxon>Glossata</taxon>
        <taxon>Ditrysia</taxon>
        <taxon>Tineoidea</taxon>
        <taxon>Psychidae</taxon>
        <taxon>Oiketicinae</taxon>
        <taxon>Eumeta</taxon>
    </lineage>
</organism>
<name>A0A4C1UCQ0_EUMVA</name>
<protein>
    <submittedName>
        <fullName evidence="1">Uncharacterized protein</fullName>
    </submittedName>
</protein>
<dbReference type="Proteomes" id="UP000299102">
    <property type="component" value="Unassembled WGS sequence"/>
</dbReference>